<keyword evidence="2" id="KW-0176">Collagen</keyword>
<comment type="caution">
    <text evidence="2">The sequence shown here is derived from an EMBL/GenBank/DDBJ whole genome shotgun (WGS) entry which is preliminary data.</text>
</comment>
<dbReference type="PANTHER" id="PTHR24024">
    <property type="entry name" value="PULMONARY SURFACTANT-ASSOCIATED PROTEIN A"/>
    <property type="match status" value="1"/>
</dbReference>
<feature type="non-terminal residue" evidence="2">
    <location>
        <position position="193"/>
    </location>
</feature>
<dbReference type="GO" id="GO:0005581">
    <property type="term" value="C:collagen trimer"/>
    <property type="evidence" value="ECO:0007669"/>
    <property type="project" value="UniProtKB-KW"/>
</dbReference>
<dbReference type="InterPro" id="IPR051077">
    <property type="entry name" value="Ca-dependent_lectin"/>
</dbReference>
<organism evidence="2 3">
    <name type="scientific">Geodia barretti</name>
    <name type="common">Barrett's horny sponge</name>
    <dbReference type="NCBI Taxonomy" id="519541"/>
    <lineage>
        <taxon>Eukaryota</taxon>
        <taxon>Metazoa</taxon>
        <taxon>Porifera</taxon>
        <taxon>Demospongiae</taxon>
        <taxon>Heteroscleromorpha</taxon>
        <taxon>Tetractinellida</taxon>
        <taxon>Astrophorina</taxon>
        <taxon>Geodiidae</taxon>
        <taxon>Geodia</taxon>
    </lineage>
</organism>
<gene>
    <name evidence="2" type="ORF">GBAR_LOCUS19869</name>
</gene>
<keyword evidence="3" id="KW-1185">Reference proteome</keyword>
<protein>
    <submittedName>
        <fullName evidence="2">Short-chain collagen C4</fullName>
    </submittedName>
</protein>
<proteinExistence type="predicted"/>
<dbReference type="PANTHER" id="PTHR24024:SF18">
    <property type="entry name" value="SHORT-CHAIN COLLAGEN C4-LIKE"/>
    <property type="match status" value="1"/>
</dbReference>
<feature type="region of interest" description="Disordered" evidence="1">
    <location>
        <begin position="1"/>
        <end position="25"/>
    </location>
</feature>
<dbReference type="EMBL" id="CASHTH010002799">
    <property type="protein sequence ID" value="CAI8035398.1"/>
    <property type="molecule type" value="Genomic_DNA"/>
</dbReference>
<dbReference type="GO" id="GO:0005615">
    <property type="term" value="C:extracellular space"/>
    <property type="evidence" value="ECO:0007669"/>
    <property type="project" value="TreeGrafter"/>
</dbReference>
<accession>A0AA35ST56</accession>
<evidence type="ECO:0000313" key="3">
    <source>
        <dbReference type="Proteomes" id="UP001174909"/>
    </source>
</evidence>
<dbReference type="AlphaFoldDB" id="A0AA35ST56"/>
<evidence type="ECO:0000313" key="2">
    <source>
        <dbReference type="EMBL" id="CAI8035398.1"/>
    </source>
</evidence>
<dbReference type="Proteomes" id="UP001174909">
    <property type="component" value="Unassembled WGS sequence"/>
</dbReference>
<reference evidence="2" key="1">
    <citation type="submission" date="2023-03" db="EMBL/GenBank/DDBJ databases">
        <authorList>
            <person name="Steffen K."/>
            <person name="Cardenas P."/>
        </authorList>
    </citation>
    <scope>NUCLEOTIDE SEQUENCE</scope>
</reference>
<name>A0AA35ST56_GEOBA</name>
<sequence length="193" mass="21495">MAEMVGREREEQREPEERPGCQETWERGGCQVSGDLLEYLVPGGQWGTRAVVVPLVWLVLKENLVYRVQQQEEEPVYTRWGRTSCPSDQGTTLVYSGRAGGSYYHHHGGAANLLCLPDDPEYSRYEGGVQGYSPLRGTEYQANTNQPFGGKTSHNIPCAVCCTSIRSKLLVIPAKLSCPTNWTTEYNGYLMAA</sequence>
<evidence type="ECO:0000256" key="1">
    <source>
        <dbReference type="SAM" id="MobiDB-lite"/>
    </source>
</evidence>